<protein>
    <submittedName>
        <fullName evidence="2">Uncharacterized protein</fullName>
    </submittedName>
</protein>
<accession>W2TJY5</accession>
<feature type="transmembrane region" description="Helical" evidence="1">
    <location>
        <begin position="54"/>
        <end position="80"/>
    </location>
</feature>
<sequence length="117" mass="12947">MMNPFLYKEWPACSSSTPYNGGRVRIKQLRPTHIFFWYCDLIDIHNSSRGTSNAAVFVVVCCGLTTISLAILAVLLLLVLKKVKEKDVTSTAKTPRVARPGVLATVGRPSESRRITP</sequence>
<dbReference type="Proteomes" id="UP000053676">
    <property type="component" value="Unassembled WGS sequence"/>
</dbReference>
<evidence type="ECO:0000313" key="3">
    <source>
        <dbReference type="Proteomes" id="UP000053676"/>
    </source>
</evidence>
<evidence type="ECO:0000256" key="1">
    <source>
        <dbReference type="SAM" id="Phobius"/>
    </source>
</evidence>
<reference evidence="3" key="1">
    <citation type="journal article" date="2014" name="Nat. Genet.">
        <title>Genome of the human hookworm Necator americanus.</title>
        <authorList>
            <person name="Tang Y.T."/>
            <person name="Gao X."/>
            <person name="Rosa B.A."/>
            <person name="Abubucker S."/>
            <person name="Hallsworth-Pepin K."/>
            <person name="Martin J."/>
            <person name="Tyagi R."/>
            <person name="Heizer E."/>
            <person name="Zhang X."/>
            <person name="Bhonagiri-Palsikar V."/>
            <person name="Minx P."/>
            <person name="Warren W.C."/>
            <person name="Wang Q."/>
            <person name="Zhan B."/>
            <person name="Hotez P.J."/>
            <person name="Sternberg P.W."/>
            <person name="Dougall A."/>
            <person name="Gaze S.T."/>
            <person name="Mulvenna J."/>
            <person name="Sotillo J."/>
            <person name="Ranganathan S."/>
            <person name="Rabelo E.M."/>
            <person name="Wilson R.K."/>
            <person name="Felgner P.L."/>
            <person name="Bethony J."/>
            <person name="Hawdon J.M."/>
            <person name="Gasser R.B."/>
            <person name="Loukas A."/>
            <person name="Mitreva M."/>
        </authorList>
    </citation>
    <scope>NUCLEOTIDE SEQUENCE [LARGE SCALE GENOMIC DNA]</scope>
</reference>
<proteinExistence type="predicted"/>
<keyword evidence="1" id="KW-0472">Membrane</keyword>
<organism evidence="2 3">
    <name type="scientific">Necator americanus</name>
    <name type="common">Human hookworm</name>
    <dbReference type="NCBI Taxonomy" id="51031"/>
    <lineage>
        <taxon>Eukaryota</taxon>
        <taxon>Metazoa</taxon>
        <taxon>Ecdysozoa</taxon>
        <taxon>Nematoda</taxon>
        <taxon>Chromadorea</taxon>
        <taxon>Rhabditida</taxon>
        <taxon>Rhabditina</taxon>
        <taxon>Rhabditomorpha</taxon>
        <taxon>Strongyloidea</taxon>
        <taxon>Ancylostomatidae</taxon>
        <taxon>Bunostominae</taxon>
        <taxon>Necator</taxon>
    </lineage>
</organism>
<gene>
    <name evidence="2" type="ORF">NECAME_08163</name>
</gene>
<keyword evidence="1" id="KW-1133">Transmembrane helix</keyword>
<name>W2TJY5_NECAM</name>
<dbReference type="AlphaFoldDB" id="W2TJY5"/>
<keyword evidence="1" id="KW-0812">Transmembrane</keyword>
<keyword evidence="3" id="KW-1185">Reference proteome</keyword>
<dbReference type="KEGG" id="nai:NECAME_08163"/>
<dbReference type="EMBL" id="KI658566">
    <property type="protein sequence ID" value="ETN82113.1"/>
    <property type="molecule type" value="Genomic_DNA"/>
</dbReference>
<evidence type="ECO:0000313" key="2">
    <source>
        <dbReference type="EMBL" id="ETN82113.1"/>
    </source>
</evidence>